<proteinExistence type="predicted"/>
<gene>
    <name evidence="2" type="ORF">ER308_15605</name>
</gene>
<accession>A0A411YHP8</accession>
<reference evidence="2 3" key="1">
    <citation type="submission" date="2019-01" db="EMBL/GenBank/DDBJ databases">
        <title>Egibacter rhizosphaerae EGI 80759T.</title>
        <authorList>
            <person name="Chen D.-D."/>
            <person name="Tian Y."/>
            <person name="Jiao J.-Y."/>
            <person name="Zhang X.-T."/>
            <person name="Zhang Y.-G."/>
            <person name="Zhang Y."/>
            <person name="Xiao M."/>
            <person name="Shu W.-S."/>
            <person name="Li W.-J."/>
        </authorList>
    </citation>
    <scope>NUCLEOTIDE SEQUENCE [LARGE SCALE GENOMIC DNA]</scope>
    <source>
        <strain evidence="2 3">EGI 80759</strain>
    </source>
</reference>
<name>A0A411YHP8_9ACTN</name>
<evidence type="ECO:0000313" key="2">
    <source>
        <dbReference type="EMBL" id="QBI20855.1"/>
    </source>
</evidence>
<feature type="region of interest" description="Disordered" evidence="1">
    <location>
        <begin position="35"/>
        <end position="55"/>
    </location>
</feature>
<dbReference type="KEGG" id="erz:ER308_15605"/>
<dbReference type="EMBL" id="CP036402">
    <property type="protein sequence ID" value="QBI20855.1"/>
    <property type="molecule type" value="Genomic_DNA"/>
</dbReference>
<evidence type="ECO:0000313" key="3">
    <source>
        <dbReference type="Proteomes" id="UP000291469"/>
    </source>
</evidence>
<dbReference type="AlphaFoldDB" id="A0A411YHP8"/>
<organism evidence="2 3">
    <name type="scientific">Egibacter rhizosphaerae</name>
    <dbReference type="NCBI Taxonomy" id="1670831"/>
    <lineage>
        <taxon>Bacteria</taxon>
        <taxon>Bacillati</taxon>
        <taxon>Actinomycetota</taxon>
        <taxon>Nitriliruptoria</taxon>
        <taxon>Egibacterales</taxon>
        <taxon>Egibacteraceae</taxon>
        <taxon>Egibacter</taxon>
    </lineage>
</organism>
<keyword evidence="3" id="KW-1185">Reference proteome</keyword>
<dbReference type="Proteomes" id="UP000291469">
    <property type="component" value="Chromosome"/>
</dbReference>
<protein>
    <submittedName>
        <fullName evidence="2">Uncharacterized protein</fullName>
    </submittedName>
</protein>
<sequence>MPVQRYRHIGDMPPPPRATSALAGLRAACASTALGSQLAGDRRPPSPGPRGVQRFRSIEDAAAARLRWEADELRGHDGQHLQE</sequence>
<dbReference type="RefSeq" id="WP_131155848.1">
    <property type="nucleotide sequence ID" value="NZ_CP036402.1"/>
</dbReference>
<evidence type="ECO:0000256" key="1">
    <source>
        <dbReference type="SAM" id="MobiDB-lite"/>
    </source>
</evidence>